<proteinExistence type="inferred from homology"/>
<gene>
    <name evidence="7" type="primary">TAF7L</name>
</gene>
<dbReference type="InterPro" id="IPR006751">
    <property type="entry name" value="TAFII55_prot_cons_reg"/>
</dbReference>
<reference evidence="7" key="3">
    <citation type="submission" date="2025-09" db="UniProtKB">
        <authorList>
            <consortium name="Ensembl"/>
        </authorList>
    </citation>
    <scope>IDENTIFICATION</scope>
</reference>
<comment type="similarity">
    <text evidence="2">Belongs to the TAF7 family.</text>
</comment>
<dbReference type="GO" id="GO:0051123">
    <property type="term" value="P:RNA polymerase II preinitiation complex assembly"/>
    <property type="evidence" value="ECO:0007669"/>
    <property type="project" value="TreeGrafter"/>
</dbReference>
<name>A0A8C5XNP3_MICMU</name>
<keyword evidence="8" id="KW-1185">Reference proteome</keyword>
<protein>
    <submittedName>
        <fullName evidence="7">TATA-box binding protein associated factor 7 like</fullName>
    </submittedName>
</protein>
<accession>A0A8C5XNP3</accession>
<sequence length="301" mass="34779">MSERQNELPYELENQFILRLPMEHACTVRNLMHSGSVISKDKLKIDLSSDGRNALVEVEDVSLAAKLVDLPCVIGSLKTHDKKTFYKTADISQMLVCEADHDIHSSPEEPVTSTDLKAISKDEKEKQKKYVWKHGITPPLKNVRKKRFRKTTKKPIDFKQIEEISFTEYTDSPDVEKELKRLLCSDAEAVCARWEVINEDDTKEIESQGSIPGFQISPGMSGYKRGHISVSEIQKQIHYIEKKLHGIQRKAQRQKHLIMKVENLMLKSHLQSVLEQLKLEENQKIEQLVSLQQQLKYFLEK</sequence>
<organism evidence="7 8">
    <name type="scientific">Microcebus murinus</name>
    <name type="common">Gray mouse lemur</name>
    <name type="synonym">Lemur murinus</name>
    <dbReference type="NCBI Taxonomy" id="30608"/>
    <lineage>
        <taxon>Eukaryota</taxon>
        <taxon>Metazoa</taxon>
        <taxon>Chordata</taxon>
        <taxon>Craniata</taxon>
        <taxon>Vertebrata</taxon>
        <taxon>Euteleostomi</taxon>
        <taxon>Mammalia</taxon>
        <taxon>Eutheria</taxon>
        <taxon>Euarchontoglires</taxon>
        <taxon>Primates</taxon>
        <taxon>Strepsirrhini</taxon>
        <taxon>Lemuriformes</taxon>
        <taxon>Cheirogaleidae</taxon>
        <taxon>Microcebus</taxon>
    </lineage>
</organism>
<comment type="subcellular location">
    <subcellularLocation>
        <location evidence="1">Nucleus</location>
    </subcellularLocation>
</comment>
<feature type="domain" description="TAFII55 protein conserved region" evidence="6">
    <location>
        <begin position="12"/>
        <end position="191"/>
    </location>
</feature>
<dbReference type="GO" id="GO:0005669">
    <property type="term" value="C:transcription factor TFIID complex"/>
    <property type="evidence" value="ECO:0007669"/>
    <property type="project" value="InterPro"/>
</dbReference>
<evidence type="ECO:0000256" key="5">
    <source>
        <dbReference type="ARBA" id="ARBA00023242"/>
    </source>
</evidence>
<evidence type="ECO:0000256" key="1">
    <source>
        <dbReference type="ARBA" id="ARBA00004123"/>
    </source>
</evidence>
<evidence type="ECO:0000313" key="7">
    <source>
        <dbReference type="Ensembl" id="ENSMICP00000038415.2"/>
    </source>
</evidence>
<dbReference type="AlphaFoldDB" id="A0A8C5XNP3"/>
<dbReference type="PANTHER" id="PTHR12228:SF8">
    <property type="entry name" value="TRANSCRIPTION INITIATION FACTOR TFIID SUBUNIT 7-LIKE"/>
    <property type="match status" value="1"/>
</dbReference>
<dbReference type="SMART" id="SM01370">
    <property type="entry name" value="TAFII55_N"/>
    <property type="match status" value="1"/>
</dbReference>
<evidence type="ECO:0000259" key="6">
    <source>
        <dbReference type="SMART" id="SM01370"/>
    </source>
</evidence>
<keyword evidence="4" id="KW-0804">Transcription</keyword>
<dbReference type="CDD" id="cd08047">
    <property type="entry name" value="TAF7"/>
    <property type="match status" value="1"/>
</dbReference>
<evidence type="ECO:0000256" key="4">
    <source>
        <dbReference type="ARBA" id="ARBA00023163"/>
    </source>
</evidence>
<dbReference type="GeneTree" id="ENSGT00940000161565"/>
<evidence type="ECO:0000256" key="2">
    <source>
        <dbReference type="ARBA" id="ARBA00009368"/>
    </source>
</evidence>
<dbReference type="EMBL" id="ABDC03034161">
    <property type="status" value="NOT_ANNOTATED_CDS"/>
    <property type="molecule type" value="Genomic_DNA"/>
</dbReference>
<evidence type="ECO:0000313" key="8">
    <source>
        <dbReference type="Proteomes" id="UP000694394"/>
    </source>
</evidence>
<dbReference type="PANTHER" id="PTHR12228">
    <property type="entry name" value="TRANSCRIPTION INITIATION FACTOR TFIID 55 KD SUBUNIT-RELATED"/>
    <property type="match status" value="1"/>
</dbReference>
<dbReference type="Pfam" id="PF04658">
    <property type="entry name" value="TAFII55_N"/>
    <property type="match status" value="1"/>
</dbReference>
<evidence type="ECO:0000256" key="3">
    <source>
        <dbReference type="ARBA" id="ARBA00023015"/>
    </source>
</evidence>
<reference evidence="7" key="2">
    <citation type="submission" date="2025-08" db="UniProtKB">
        <authorList>
            <consortium name="Ensembl"/>
        </authorList>
    </citation>
    <scope>IDENTIFICATION</scope>
</reference>
<dbReference type="Ensembl" id="ENSMICT00000031691.2">
    <property type="protein sequence ID" value="ENSMICP00000038415.2"/>
    <property type="gene ID" value="ENSMICG00000015583.3"/>
</dbReference>
<keyword evidence="5" id="KW-0539">Nucleus</keyword>
<dbReference type="Proteomes" id="UP000694394">
    <property type="component" value="Chromosome X"/>
</dbReference>
<dbReference type="GO" id="GO:0016251">
    <property type="term" value="F:RNA polymerase II general transcription initiation factor activity"/>
    <property type="evidence" value="ECO:0007669"/>
    <property type="project" value="TreeGrafter"/>
</dbReference>
<reference evidence="7" key="1">
    <citation type="submission" date="2016-12" db="EMBL/GenBank/DDBJ databases">
        <title>Mouse lemur reference genome and diversity panel.</title>
        <authorList>
            <person name="Harris R."/>
            <person name="Larsen P."/>
            <person name="Liu Y."/>
            <person name="Hughes D.S."/>
            <person name="Murali S."/>
            <person name="Raveendran M."/>
            <person name="Korchina V."/>
            <person name="Wang M."/>
            <person name="Jhangiani S."/>
            <person name="Bandaranaike D."/>
            <person name="Bellair M."/>
            <person name="Blankenburg K."/>
            <person name="Chao H."/>
            <person name="Dahdouli M."/>
            <person name="Dinh H."/>
            <person name="Doddapaneni H."/>
            <person name="English A."/>
            <person name="Firestine M."/>
            <person name="Gnanaolivu R."/>
            <person name="Gross S."/>
            <person name="Hernandez B."/>
            <person name="Javaid M."/>
            <person name="Jayaseelan J."/>
            <person name="Jones J."/>
            <person name="Khan Z."/>
            <person name="Kovar C."/>
            <person name="Kurapati P."/>
            <person name="Le B."/>
            <person name="Lee S."/>
            <person name="Li M."/>
            <person name="Mathew T."/>
            <person name="Narasimhan A."/>
            <person name="Ngo D."/>
            <person name="Nguyen L."/>
            <person name="Okwuonu G."/>
            <person name="Ongeri F."/>
            <person name="Osuji N."/>
            <person name="Pu L.-L."/>
            <person name="Puazo M."/>
            <person name="Quiroz J."/>
            <person name="Raj R."/>
            <person name="Rajbhandari K."/>
            <person name="Reid J.G."/>
            <person name="Santibanez J."/>
            <person name="Sexton D."/>
            <person name="Skinner E."/>
            <person name="Vee V."/>
            <person name="Weissenberger G."/>
            <person name="Wu Y."/>
            <person name="Xin Y."/>
            <person name="Han Y."/>
            <person name="Campbell C."/>
            <person name="Brown A."/>
            <person name="Sullivan B."/>
            <person name="Shelton J."/>
            <person name="Brown S."/>
            <person name="Dudchenko O."/>
            <person name="Machol I."/>
            <person name="Durand N."/>
            <person name="Shamim M."/>
            <person name="Lieberman A."/>
            <person name="Muzny D.M."/>
            <person name="Richards S."/>
            <person name="Yoder A."/>
            <person name="Worley K.C."/>
            <person name="Rogers J."/>
            <person name="Gibbs R.A."/>
        </authorList>
    </citation>
    <scope>NUCLEOTIDE SEQUENCE [LARGE SCALE GENOMIC DNA]</scope>
</reference>
<dbReference type="InterPro" id="IPR037817">
    <property type="entry name" value="TAF7"/>
</dbReference>
<keyword evidence="3" id="KW-0805">Transcription regulation</keyword>